<evidence type="ECO:0000259" key="6">
    <source>
        <dbReference type="Pfam" id="PF05154"/>
    </source>
</evidence>
<evidence type="ECO:0000256" key="3">
    <source>
        <dbReference type="ARBA" id="ARBA00022989"/>
    </source>
</evidence>
<evidence type="ECO:0000313" key="7">
    <source>
        <dbReference type="EMBL" id="ERJ86677.1"/>
    </source>
</evidence>
<dbReference type="PANTHER" id="PTHR21016">
    <property type="entry name" value="BETA-AMYLOID BINDING PROTEIN-RELATED"/>
    <property type="match status" value="1"/>
</dbReference>
<dbReference type="PATRIC" id="fig|411473.3.peg.2920"/>
<feature type="transmembrane region" description="Helical" evidence="5">
    <location>
        <begin position="52"/>
        <end position="75"/>
    </location>
</feature>
<keyword evidence="8" id="KW-1185">Reference proteome</keyword>
<dbReference type="AlphaFoldDB" id="U2K339"/>
<dbReference type="InterPro" id="IPR050932">
    <property type="entry name" value="TM2D1-3-like"/>
</dbReference>
<protein>
    <submittedName>
        <fullName evidence="7">TM2 domain protein</fullName>
    </submittedName>
</protein>
<feature type="transmembrane region" description="Helical" evidence="5">
    <location>
        <begin position="27"/>
        <end position="46"/>
    </location>
</feature>
<evidence type="ECO:0000256" key="2">
    <source>
        <dbReference type="ARBA" id="ARBA00022692"/>
    </source>
</evidence>
<keyword evidence="2 5" id="KW-0812">Transmembrane</keyword>
<evidence type="ECO:0000256" key="4">
    <source>
        <dbReference type="ARBA" id="ARBA00023136"/>
    </source>
</evidence>
<dbReference type="PANTHER" id="PTHR21016:SF25">
    <property type="entry name" value="TM2 DOMAIN-CONTAINING PROTEIN DDB_G0277895-RELATED"/>
    <property type="match status" value="1"/>
</dbReference>
<organism evidence="7 8">
    <name type="scientific">Ruminococcus callidus ATCC 27760</name>
    <dbReference type="NCBI Taxonomy" id="411473"/>
    <lineage>
        <taxon>Bacteria</taxon>
        <taxon>Bacillati</taxon>
        <taxon>Bacillota</taxon>
        <taxon>Clostridia</taxon>
        <taxon>Eubacteriales</taxon>
        <taxon>Oscillospiraceae</taxon>
        <taxon>Ruminococcus</taxon>
    </lineage>
</organism>
<dbReference type="EMBL" id="AWVF01000472">
    <property type="protein sequence ID" value="ERJ86677.1"/>
    <property type="molecule type" value="Genomic_DNA"/>
</dbReference>
<comment type="subcellular location">
    <subcellularLocation>
        <location evidence="1">Membrane</location>
        <topology evidence="1">Multi-pass membrane protein</topology>
    </subcellularLocation>
</comment>
<feature type="domain" description="TM2" evidence="6">
    <location>
        <begin position="21"/>
        <end position="71"/>
    </location>
</feature>
<reference evidence="7 8" key="1">
    <citation type="submission" date="2013-07" db="EMBL/GenBank/DDBJ databases">
        <authorList>
            <person name="Weinstock G."/>
            <person name="Sodergren E."/>
            <person name="Wylie T."/>
            <person name="Fulton L."/>
            <person name="Fulton R."/>
            <person name="Fronick C."/>
            <person name="O'Laughlin M."/>
            <person name="Godfrey J."/>
            <person name="Miner T."/>
            <person name="Herter B."/>
            <person name="Appelbaum E."/>
            <person name="Cordes M."/>
            <person name="Lek S."/>
            <person name="Wollam A."/>
            <person name="Pepin K.H."/>
            <person name="Palsikar V.B."/>
            <person name="Mitreva M."/>
            <person name="Wilson R.K."/>
        </authorList>
    </citation>
    <scope>NUCLEOTIDE SEQUENCE [LARGE SCALE GENOMIC DNA]</scope>
    <source>
        <strain evidence="7 8">ATCC 27760</strain>
    </source>
</reference>
<dbReference type="InterPro" id="IPR007829">
    <property type="entry name" value="TM2"/>
</dbReference>
<comment type="caution">
    <text evidence="7">The sequence shown here is derived from an EMBL/GenBank/DDBJ whole genome shotgun (WGS) entry which is preliminary data.</text>
</comment>
<name>U2K339_9FIRM</name>
<dbReference type="GO" id="GO:0016020">
    <property type="term" value="C:membrane"/>
    <property type="evidence" value="ECO:0007669"/>
    <property type="project" value="UniProtKB-SubCell"/>
</dbReference>
<accession>U2K339</accession>
<keyword evidence="4 5" id="KW-0472">Membrane</keyword>
<evidence type="ECO:0000313" key="8">
    <source>
        <dbReference type="Proteomes" id="UP000016662"/>
    </source>
</evidence>
<gene>
    <name evidence="7" type="ORF">RUMCAL_03485</name>
</gene>
<evidence type="ECO:0000256" key="5">
    <source>
        <dbReference type="SAM" id="Phobius"/>
    </source>
</evidence>
<proteinExistence type="predicted"/>
<dbReference type="HOGENOM" id="CLU_081297_10_1_9"/>
<keyword evidence="3 5" id="KW-1133">Transmembrane helix</keyword>
<dbReference type="Proteomes" id="UP000016662">
    <property type="component" value="Unassembled WGS sequence"/>
</dbReference>
<evidence type="ECO:0000256" key="1">
    <source>
        <dbReference type="ARBA" id="ARBA00004141"/>
    </source>
</evidence>
<dbReference type="Pfam" id="PF05154">
    <property type="entry name" value="TM2"/>
    <property type="match status" value="1"/>
</dbReference>
<sequence length="88" mass="9833">MIQKNKKGFEIMAQYVTITSDKRKTPALLLCILGFFGIAGLHRFYVGKIGTGLLWLCTGGFFLIGTLVDLFHILLGKFRDNTGVPLRQ</sequence>
<dbReference type="eggNOG" id="COG2314">
    <property type="taxonomic scope" value="Bacteria"/>
</dbReference>
<dbReference type="STRING" id="411473.RUMCAL_03485"/>